<feature type="transmembrane region" description="Helical" evidence="14">
    <location>
        <begin position="756"/>
        <end position="781"/>
    </location>
</feature>
<feature type="transmembrane region" description="Helical" evidence="14">
    <location>
        <begin position="588"/>
        <end position="605"/>
    </location>
</feature>
<organism evidence="16 17">
    <name type="scientific">Periconia digitata</name>
    <dbReference type="NCBI Taxonomy" id="1303443"/>
    <lineage>
        <taxon>Eukaryota</taxon>
        <taxon>Fungi</taxon>
        <taxon>Dikarya</taxon>
        <taxon>Ascomycota</taxon>
        <taxon>Pezizomycotina</taxon>
        <taxon>Dothideomycetes</taxon>
        <taxon>Pleosporomycetidae</taxon>
        <taxon>Pleosporales</taxon>
        <taxon>Massarineae</taxon>
        <taxon>Periconiaceae</taxon>
        <taxon>Periconia</taxon>
    </lineage>
</organism>
<dbReference type="PANTHER" id="PTHR12250">
    <property type="entry name" value="PHOSPHATIDYLINOSITOL GLYCAN, CLASS N"/>
    <property type="match status" value="1"/>
</dbReference>
<feature type="transmembrane region" description="Helical" evidence="14">
    <location>
        <begin position="497"/>
        <end position="516"/>
    </location>
</feature>
<feature type="transmembrane region" description="Helical" evidence="14">
    <location>
        <begin position="522"/>
        <end position="540"/>
    </location>
</feature>
<dbReference type="Pfam" id="PF01663">
    <property type="entry name" value="Phosphodiest"/>
    <property type="match status" value="1"/>
</dbReference>
<dbReference type="GO" id="GO:0006506">
    <property type="term" value="P:GPI anchor biosynthetic process"/>
    <property type="evidence" value="ECO:0007669"/>
    <property type="project" value="UniProtKB-KW"/>
</dbReference>
<keyword evidence="11" id="KW-0325">Glycoprotein</keyword>
<keyword evidence="10 14" id="KW-0472">Membrane</keyword>
<comment type="function">
    <text evidence="13 14">Ethanolamine phosphate transferase involved in glycosylphosphatidylinositol-anchor biosynthesis. Transfers ethanolamine phosphate to the first alpha-1,4-linked mannose of the glycosylphosphatidylinositol precursor of GPI-anchor.</text>
</comment>
<dbReference type="InterPro" id="IPR037671">
    <property type="entry name" value="PIGN_N"/>
</dbReference>
<dbReference type="GO" id="GO:0071555">
    <property type="term" value="P:cell wall organization"/>
    <property type="evidence" value="ECO:0007669"/>
    <property type="project" value="UniProtKB-KW"/>
</dbReference>
<feature type="transmembrane region" description="Helical" evidence="14">
    <location>
        <begin position="836"/>
        <end position="855"/>
    </location>
</feature>
<dbReference type="InterPro" id="IPR007070">
    <property type="entry name" value="GPI_EtnP_transferase_1"/>
</dbReference>
<feature type="transmembrane region" description="Helical" evidence="14">
    <location>
        <begin position="552"/>
        <end position="576"/>
    </location>
</feature>
<feature type="transmembrane region" description="Helical" evidence="14">
    <location>
        <begin position="639"/>
        <end position="659"/>
    </location>
</feature>
<evidence type="ECO:0000256" key="3">
    <source>
        <dbReference type="ARBA" id="ARBA00008400"/>
    </source>
</evidence>
<dbReference type="FunFam" id="3.40.720.10:FF:000015">
    <property type="entry name" value="GPI ethanolamine phosphate transferase 1"/>
    <property type="match status" value="1"/>
</dbReference>
<comment type="caution">
    <text evidence="16">The sequence shown here is derived from an EMBL/GenBank/DDBJ whole genome shotgun (WGS) entry which is preliminary data.</text>
</comment>
<dbReference type="InterPro" id="IPR002591">
    <property type="entry name" value="Phosphodiest/P_Trfase"/>
</dbReference>
<feature type="transmembrane region" description="Helical" evidence="14">
    <location>
        <begin position="941"/>
        <end position="961"/>
    </location>
</feature>
<dbReference type="SUPFAM" id="SSF53649">
    <property type="entry name" value="Alkaline phosphatase-like"/>
    <property type="match status" value="1"/>
</dbReference>
<dbReference type="PANTHER" id="PTHR12250:SF0">
    <property type="entry name" value="GPI ETHANOLAMINE PHOSPHATE TRANSFERASE 1"/>
    <property type="match status" value="1"/>
</dbReference>
<accession>A0A9W4XU01</accession>
<keyword evidence="17" id="KW-1185">Reference proteome</keyword>
<dbReference type="EC" id="2.-.-.-" evidence="14"/>
<dbReference type="GO" id="GO:0051377">
    <property type="term" value="F:mannose-ethanolamine phosphotransferase activity"/>
    <property type="evidence" value="ECO:0007669"/>
    <property type="project" value="UniProtKB-UniRule"/>
</dbReference>
<feature type="transmembrane region" description="Helical" evidence="14">
    <location>
        <begin position="719"/>
        <end position="736"/>
    </location>
</feature>
<evidence type="ECO:0000256" key="12">
    <source>
        <dbReference type="ARBA" id="ARBA00023316"/>
    </source>
</evidence>
<evidence type="ECO:0000256" key="5">
    <source>
        <dbReference type="ARBA" id="ARBA00022502"/>
    </source>
</evidence>
<dbReference type="Proteomes" id="UP001152607">
    <property type="component" value="Unassembled WGS sequence"/>
</dbReference>
<feature type="transmembrane region" description="Helical" evidence="14">
    <location>
        <begin position="875"/>
        <end position="898"/>
    </location>
</feature>
<sequence>MAQGGRYRFLTIAVVFHLIYIYSIFSIYFVSPIVRGMREHRVENQEAPAKRLVLFVGDGLRADKAFQSFPDPNPARSDSEEAKVPRPLAPFLRSRVLEHGTFGVSHTRVPTESRPGHVALIAGLYEDVSAVMTGWKLNPVNFDSVFNRSRHTWSWGSPDILPMFEQGAVPGRVDADTYSAEDEDNSKEAYHLDLWVFEKVKALFQEAKTNATLDAELRKDKNVFFLHLLGLDTTGHSHRPYSWQYLHNLQIVDEGVKEITQLIDDFYDDGKTAYVFTADHGMSDWGSHGDGHPDNTRTPLITWGSGVAPPVVNISGTADGHQDGFSSDWGLDNIKRHDVSQADVAALMAYLVGLAFPTNSVGELPLSYLDTDLKSKAEALLVNAKEILEMYHVKEDQKKSKELYYKPFSGLGDEAHSVEHRIAQIEQAIASGDPEGAIRQCNELIQLGLQGLRYLQTYDWLFLRTLVTAGYIGWIVFAITTVVDLHVLNAETKPSRSLPSLITFSSILVALYSALFTQESPLVYYAYAFFPVVFWEEIWARKSALYEGGKVLFAHVSSGTDIFKLVLSTLGFFGLLEALVQSYFRREIYTVCYLLATTWPVFYGLDFVKKNILTVAPWVFSCVIMSIFTTLPANKAENLSLIMYGGVLMFAVGLVFLLFERRITAENEQSGKDAVQAGQDIPTQIVYGCQMGLVLLAIIVTRSSVVTLQARQGLGSGNIYVGWFTLVSSLVLPLAYSGQAKRHYLQRLTASFLQFAPTFIILTISFEGLFYFAFCMCLFSWMRLEHSVYLHNNSKSPKNEGSAANGVKAAVAAAGDRLKALEKGEYRSLTLADARIALFFFFFVQSAFFSASNIASVSSFSLDAVYRLVPVFDPFSQGALLIVKLMVPFAALSANFGLLNQRLGVAPSALFMVVMAVSDVMTLSFFYMVKDEGSWLDIGTTISHFVIASLLGVFVAGLELVSESMVGSVKMEAKKDVNGKANGAVNEKEGTRVAAAEKVG</sequence>
<comment type="pathway">
    <text evidence="2 14">Glycolipid biosynthesis; glycosylphosphatidylinositol-anchor biosynthesis.</text>
</comment>
<gene>
    <name evidence="16" type="ORF">PDIGIT_LOCUS10679</name>
</gene>
<evidence type="ECO:0000256" key="7">
    <source>
        <dbReference type="ARBA" id="ARBA00022692"/>
    </source>
</evidence>
<feature type="domain" description="GPI ethanolamine phosphate transferase 1 C-terminal" evidence="15">
    <location>
        <begin position="450"/>
        <end position="934"/>
    </location>
</feature>
<evidence type="ECO:0000256" key="13">
    <source>
        <dbReference type="ARBA" id="ARBA00024850"/>
    </source>
</evidence>
<comment type="subcellular location">
    <subcellularLocation>
        <location evidence="1 14">Endoplasmic reticulum membrane</location>
        <topology evidence="1 14">Multi-pass membrane protein</topology>
    </subcellularLocation>
</comment>
<keyword evidence="6 14" id="KW-0808">Transferase</keyword>
<dbReference type="AlphaFoldDB" id="A0A9W4XU01"/>
<evidence type="ECO:0000256" key="4">
    <source>
        <dbReference type="ARBA" id="ARBA00020831"/>
    </source>
</evidence>
<dbReference type="InterPro" id="IPR017852">
    <property type="entry name" value="GPI_EtnP_transferase_1_C"/>
</dbReference>
<dbReference type="OrthoDB" id="2748310at2759"/>
<keyword evidence="12" id="KW-0961">Cell wall biogenesis/degradation</keyword>
<evidence type="ECO:0000256" key="14">
    <source>
        <dbReference type="RuleBase" id="RU367138"/>
    </source>
</evidence>
<dbReference type="EMBL" id="CAOQHR010000007">
    <property type="protein sequence ID" value="CAI6337566.1"/>
    <property type="molecule type" value="Genomic_DNA"/>
</dbReference>
<feature type="transmembrane region" description="Helical" evidence="14">
    <location>
        <begin position="460"/>
        <end position="485"/>
    </location>
</feature>
<keyword evidence="5 14" id="KW-0337">GPI-anchor biosynthesis</keyword>
<evidence type="ECO:0000256" key="9">
    <source>
        <dbReference type="ARBA" id="ARBA00022989"/>
    </source>
</evidence>
<evidence type="ECO:0000256" key="10">
    <source>
        <dbReference type="ARBA" id="ARBA00023136"/>
    </source>
</evidence>
<dbReference type="Gene3D" id="3.40.720.10">
    <property type="entry name" value="Alkaline Phosphatase, subunit A"/>
    <property type="match status" value="1"/>
</dbReference>
<evidence type="ECO:0000256" key="11">
    <source>
        <dbReference type="ARBA" id="ARBA00023180"/>
    </source>
</evidence>
<dbReference type="Pfam" id="PF04987">
    <property type="entry name" value="PigN"/>
    <property type="match status" value="1"/>
</dbReference>
<evidence type="ECO:0000259" key="15">
    <source>
        <dbReference type="Pfam" id="PF04987"/>
    </source>
</evidence>
<dbReference type="GO" id="GO:0005789">
    <property type="term" value="C:endoplasmic reticulum membrane"/>
    <property type="evidence" value="ECO:0007669"/>
    <property type="project" value="UniProtKB-SubCell"/>
</dbReference>
<proteinExistence type="inferred from homology"/>
<evidence type="ECO:0000256" key="8">
    <source>
        <dbReference type="ARBA" id="ARBA00022824"/>
    </source>
</evidence>
<keyword evidence="9 14" id="KW-1133">Transmembrane helix</keyword>
<feature type="transmembrane region" description="Helical" evidence="14">
    <location>
        <begin position="612"/>
        <end position="633"/>
    </location>
</feature>
<evidence type="ECO:0000256" key="2">
    <source>
        <dbReference type="ARBA" id="ARBA00004687"/>
    </source>
</evidence>
<keyword evidence="7 14" id="KW-0812">Transmembrane</keyword>
<dbReference type="CDD" id="cd16020">
    <property type="entry name" value="GPI_EPT_1"/>
    <property type="match status" value="1"/>
</dbReference>
<evidence type="ECO:0000313" key="16">
    <source>
        <dbReference type="EMBL" id="CAI6337566.1"/>
    </source>
</evidence>
<dbReference type="InterPro" id="IPR017850">
    <property type="entry name" value="Alkaline_phosphatase_core_sf"/>
</dbReference>
<name>A0A9W4XU01_9PLEO</name>
<feature type="transmembrane region" description="Helical" evidence="14">
    <location>
        <begin position="7"/>
        <end position="30"/>
    </location>
</feature>
<feature type="transmembrane region" description="Helical" evidence="14">
    <location>
        <begin position="910"/>
        <end position="929"/>
    </location>
</feature>
<evidence type="ECO:0000256" key="6">
    <source>
        <dbReference type="ARBA" id="ARBA00022679"/>
    </source>
</evidence>
<protein>
    <recommendedName>
        <fullName evidence="4 14">GPI ethanolamine phosphate transferase 1</fullName>
        <ecNumber evidence="14">2.-.-.-</ecNumber>
    </recommendedName>
</protein>
<evidence type="ECO:0000313" key="17">
    <source>
        <dbReference type="Proteomes" id="UP001152607"/>
    </source>
</evidence>
<evidence type="ECO:0000256" key="1">
    <source>
        <dbReference type="ARBA" id="ARBA00004477"/>
    </source>
</evidence>
<reference evidence="16" key="1">
    <citation type="submission" date="2023-01" db="EMBL/GenBank/DDBJ databases">
        <authorList>
            <person name="Van Ghelder C."/>
            <person name="Rancurel C."/>
        </authorList>
    </citation>
    <scope>NUCLEOTIDE SEQUENCE</scope>
    <source>
        <strain evidence="16">CNCM I-4278</strain>
    </source>
</reference>
<comment type="similarity">
    <text evidence="3 14">Belongs to the PIGG/PIGN/PIGO family. PIGN subfamily.</text>
</comment>
<keyword evidence="8 14" id="KW-0256">Endoplasmic reticulum</keyword>